<gene>
    <name evidence="1" type="ORF">PPSIR1_38289</name>
</gene>
<reference evidence="1 2" key="1">
    <citation type="submission" date="2007-06" db="EMBL/GenBank/DDBJ databases">
        <authorList>
            <person name="Shimkets L."/>
            <person name="Ferriera S."/>
            <person name="Johnson J."/>
            <person name="Kravitz S."/>
            <person name="Beeson K."/>
            <person name="Sutton G."/>
            <person name="Rogers Y.-H."/>
            <person name="Friedman R."/>
            <person name="Frazier M."/>
            <person name="Venter J.C."/>
        </authorList>
    </citation>
    <scope>NUCLEOTIDE SEQUENCE [LARGE SCALE GENOMIC DNA]</scope>
    <source>
        <strain evidence="1 2">SIR-1</strain>
    </source>
</reference>
<organism evidence="1 2">
    <name type="scientific">Plesiocystis pacifica SIR-1</name>
    <dbReference type="NCBI Taxonomy" id="391625"/>
    <lineage>
        <taxon>Bacteria</taxon>
        <taxon>Pseudomonadati</taxon>
        <taxon>Myxococcota</taxon>
        <taxon>Polyangia</taxon>
        <taxon>Nannocystales</taxon>
        <taxon>Nannocystaceae</taxon>
        <taxon>Plesiocystis</taxon>
    </lineage>
</organism>
<keyword evidence="2" id="KW-1185">Reference proteome</keyword>
<proteinExistence type="predicted"/>
<sequence>MITMSNQMVEHLFRKPIVEPLVDRLSDQLHPSFWSLVSTFHGEHETTHCTGALDLVTGHRSCRQPGPV</sequence>
<name>A6GBT7_9BACT</name>
<dbReference type="AlphaFoldDB" id="A6GBT7"/>
<evidence type="ECO:0000313" key="2">
    <source>
        <dbReference type="Proteomes" id="UP000005801"/>
    </source>
</evidence>
<dbReference type="Proteomes" id="UP000005801">
    <property type="component" value="Unassembled WGS sequence"/>
</dbReference>
<evidence type="ECO:0000313" key="1">
    <source>
        <dbReference type="EMBL" id="EDM76704.1"/>
    </source>
</evidence>
<comment type="caution">
    <text evidence="1">The sequence shown here is derived from an EMBL/GenBank/DDBJ whole genome shotgun (WGS) entry which is preliminary data.</text>
</comment>
<accession>A6GBT7</accession>
<protein>
    <submittedName>
        <fullName evidence="1">Uncharacterized protein</fullName>
    </submittedName>
</protein>
<dbReference type="EMBL" id="ABCS01000060">
    <property type="protein sequence ID" value="EDM76704.1"/>
    <property type="molecule type" value="Genomic_DNA"/>
</dbReference>